<feature type="region of interest" description="Disordered" evidence="1">
    <location>
        <begin position="110"/>
        <end position="158"/>
    </location>
</feature>
<feature type="compositionally biased region" description="Polar residues" evidence="1">
    <location>
        <begin position="535"/>
        <end position="553"/>
    </location>
</feature>
<evidence type="ECO:0000313" key="4">
    <source>
        <dbReference type="Proteomes" id="UP001140949"/>
    </source>
</evidence>
<dbReference type="AlphaFoldDB" id="A0AAX6GX47"/>
<dbReference type="InterPro" id="IPR012417">
    <property type="entry name" value="CaM-bd_dom_pln"/>
</dbReference>
<dbReference type="EMBL" id="JANAVB010015450">
    <property type="protein sequence ID" value="KAJ6833073.1"/>
    <property type="molecule type" value="Genomic_DNA"/>
</dbReference>
<comment type="caution">
    <text evidence="3">The sequence shown here is derived from an EMBL/GenBank/DDBJ whole genome shotgun (WGS) entry which is preliminary data.</text>
</comment>
<dbReference type="PANTHER" id="PTHR33349">
    <property type="entry name" value="EMB|CAB62594.1"/>
    <property type="match status" value="1"/>
</dbReference>
<organism evidence="3 4">
    <name type="scientific">Iris pallida</name>
    <name type="common">Sweet iris</name>
    <dbReference type="NCBI Taxonomy" id="29817"/>
    <lineage>
        <taxon>Eukaryota</taxon>
        <taxon>Viridiplantae</taxon>
        <taxon>Streptophyta</taxon>
        <taxon>Embryophyta</taxon>
        <taxon>Tracheophyta</taxon>
        <taxon>Spermatophyta</taxon>
        <taxon>Magnoliopsida</taxon>
        <taxon>Liliopsida</taxon>
        <taxon>Asparagales</taxon>
        <taxon>Iridaceae</taxon>
        <taxon>Iridoideae</taxon>
        <taxon>Irideae</taxon>
        <taxon>Iris</taxon>
    </lineage>
</organism>
<feature type="compositionally biased region" description="Polar residues" evidence="1">
    <location>
        <begin position="720"/>
        <end position="732"/>
    </location>
</feature>
<feature type="compositionally biased region" description="Polar residues" evidence="1">
    <location>
        <begin position="589"/>
        <end position="617"/>
    </location>
</feature>
<dbReference type="GO" id="GO:0005516">
    <property type="term" value="F:calmodulin binding"/>
    <property type="evidence" value="ECO:0007669"/>
    <property type="project" value="InterPro"/>
</dbReference>
<feature type="compositionally biased region" description="Basic and acidic residues" evidence="1">
    <location>
        <begin position="413"/>
        <end position="435"/>
    </location>
</feature>
<dbReference type="Proteomes" id="UP001140949">
    <property type="component" value="Unassembled WGS sequence"/>
</dbReference>
<evidence type="ECO:0000313" key="3">
    <source>
        <dbReference type="EMBL" id="KAJ6833073.1"/>
    </source>
</evidence>
<gene>
    <name evidence="3" type="ORF">M6B38_342760</name>
</gene>
<protein>
    <submittedName>
        <fullName evidence="3">Serine-rich protein-like</fullName>
    </submittedName>
</protein>
<evidence type="ECO:0000256" key="1">
    <source>
        <dbReference type="SAM" id="MobiDB-lite"/>
    </source>
</evidence>
<feature type="compositionally biased region" description="Polar residues" evidence="1">
    <location>
        <begin position="375"/>
        <end position="392"/>
    </location>
</feature>
<sequence length="955" mass="104648">MNGGEVEKVVISVTPDTVKPKETVRRKSTGKLDTKTSPSLSSSDDKLPPHYLRASTSSCHEHCKYGTKHVFDVKKRNPNFRRYSANNDIQREEQDKAKISTLRVGRKSTNLELKTTHPKDESPDIPEVVKQEVQKDNLLSDTNKNLEEESYEESESIKLLAPSSFHESKMSLDHRHVSEGEGLFDTLQNLEEESYEESDNIKQTTLSPFHESIASLEGKPSSESEGLSGRPIGIRTVNLSPRHQLDMPDDLEAIELETPSPIEKNIISHVPTPLTWSEGSSDGSVSMESEIQSPTHAPLNPVEEISEASIGVEVVTPVEINESADEPHIITASAPKVLKPKTSLTTRKSVASAKLTPTGRAEKTNEGASSVKLKGSSSNHQSSAGNKKQTGMKSLKTVEGKRREAMKLNTDLSRVKTEVSDRDEASMEKKNEATVKPDVINKSNPAEKTKTPVNPKSAEAKIPSPVQGPITSTSPRVINKKVLSAVKSTEVPARFSLSPKLKTPLAKSTSAIVSSPINIKKNGSSPLKRMDAPAGSSTALKLKNSTAKSTPALISSERLPIQRSQGDKMIGSRYQSEPTHEKVLKPSRVSLSPKTTASEVSSMKSTKYRSSTLSTPLESRAKMGKLECKVKEPKLVKTVAKAIKTPKKNIRRSSSTTFSLTSSSSSSSSVSSHGKEEHDNDECTPTGENDPVFNGKETKKKTPVKSLQSSDKQRSRRTTTVHTGDKQPSSHMLNFRRGKVVSPKAESNAPRKLRFRPRVVIDNENGKEVLKRSFRISRRASIGSVTDLITHKSEASSVVPRRLGVQEKKEARGLLNRTDDKHISPHKLNFLRGKVVSPKSENNGPKKLRFRARVANENPSGKEVSRRVFRRRGSIGSVTDLVTPSSDAPPVVLRHQDVQEKKEAQGLFNHVIEETASKLVEARKSKVKALVGAFETVISLQESRTTPTAKASVPC</sequence>
<feature type="domain" description="Calmodulin-binding" evidence="2">
    <location>
        <begin position="824"/>
        <end position="939"/>
    </location>
</feature>
<feature type="region of interest" description="Disordered" evidence="1">
    <location>
        <begin position="517"/>
        <end position="620"/>
    </location>
</feature>
<feature type="compositionally biased region" description="Low complexity" evidence="1">
    <location>
        <begin position="653"/>
        <end position="672"/>
    </location>
</feature>
<reference evidence="3" key="1">
    <citation type="journal article" date="2023" name="GigaByte">
        <title>Genome assembly of the bearded iris, Iris pallida Lam.</title>
        <authorList>
            <person name="Bruccoleri R.E."/>
            <person name="Oakeley E.J."/>
            <person name="Faust A.M.E."/>
            <person name="Altorfer M."/>
            <person name="Dessus-Babus S."/>
            <person name="Burckhardt D."/>
            <person name="Oertli M."/>
            <person name="Naumann U."/>
            <person name="Petersen F."/>
            <person name="Wong J."/>
        </authorList>
    </citation>
    <scope>NUCLEOTIDE SEQUENCE</scope>
    <source>
        <strain evidence="3">GSM-AAB239-AS_SAM_17_03QT</strain>
    </source>
</reference>
<feature type="region of interest" description="Disordered" evidence="1">
    <location>
        <begin position="331"/>
        <end position="473"/>
    </location>
</feature>
<dbReference type="PANTHER" id="PTHR33349:SF41">
    <property type="entry name" value="EMB|CAB62594.1"/>
    <property type="match status" value="1"/>
</dbReference>
<dbReference type="Pfam" id="PF07839">
    <property type="entry name" value="CaM_binding"/>
    <property type="match status" value="2"/>
</dbReference>
<feature type="compositionally biased region" description="Basic and acidic residues" evidence="1">
    <location>
        <begin position="396"/>
        <end position="406"/>
    </location>
</feature>
<feature type="region of interest" description="Disordered" evidence="1">
    <location>
        <begin position="641"/>
        <end position="749"/>
    </location>
</feature>
<feature type="compositionally biased region" description="Basic and acidic residues" evidence="1">
    <location>
        <begin position="18"/>
        <end position="34"/>
    </location>
</feature>
<proteinExistence type="predicted"/>
<accession>A0AAX6GX47</accession>
<dbReference type="SMART" id="SM01054">
    <property type="entry name" value="CaM_binding"/>
    <property type="match status" value="1"/>
</dbReference>
<keyword evidence="4" id="KW-1185">Reference proteome</keyword>
<evidence type="ECO:0000259" key="2">
    <source>
        <dbReference type="SMART" id="SM01054"/>
    </source>
</evidence>
<reference evidence="3" key="2">
    <citation type="submission" date="2023-04" db="EMBL/GenBank/DDBJ databases">
        <authorList>
            <person name="Bruccoleri R.E."/>
            <person name="Oakeley E.J."/>
            <person name="Faust A.-M."/>
            <person name="Dessus-Babus S."/>
            <person name="Altorfer M."/>
            <person name="Burckhardt D."/>
            <person name="Oertli M."/>
            <person name="Naumann U."/>
            <person name="Petersen F."/>
            <person name="Wong J."/>
        </authorList>
    </citation>
    <scope>NUCLEOTIDE SEQUENCE</scope>
    <source>
        <strain evidence="3">GSM-AAB239-AS_SAM_17_03QT</strain>
        <tissue evidence="3">Leaf</tissue>
    </source>
</reference>
<feature type="region of interest" description="Disordered" evidence="1">
    <location>
        <begin position="1"/>
        <end position="50"/>
    </location>
</feature>
<name>A0AAX6GX47_IRIPA</name>
<feature type="compositionally biased region" description="Basic and acidic residues" evidence="1">
    <location>
        <begin position="114"/>
        <end position="135"/>
    </location>
</feature>